<gene>
    <name evidence="3" type="ORF">AYL99_02908</name>
</gene>
<protein>
    <submittedName>
        <fullName evidence="3">Uncharacterized protein</fullName>
    </submittedName>
</protein>
<feature type="region of interest" description="Disordered" evidence="2">
    <location>
        <begin position="1"/>
        <end position="369"/>
    </location>
</feature>
<keyword evidence="4" id="KW-1185">Reference proteome</keyword>
<feature type="region of interest" description="Disordered" evidence="2">
    <location>
        <begin position="486"/>
        <end position="564"/>
    </location>
</feature>
<organism evidence="3 4">
    <name type="scientific">Fonsecaea erecta</name>
    <dbReference type="NCBI Taxonomy" id="1367422"/>
    <lineage>
        <taxon>Eukaryota</taxon>
        <taxon>Fungi</taxon>
        <taxon>Dikarya</taxon>
        <taxon>Ascomycota</taxon>
        <taxon>Pezizomycotina</taxon>
        <taxon>Eurotiomycetes</taxon>
        <taxon>Chaetothyriomycetidae</taxon>
        <taxon>Chaetothyriales</taxon>
        <taxon>Herpotrichiellaceae</taxon>
        <taxon>Fonsecaea</taxon>
    </lineage>
</organism>
<feature type="compositionally biased region" description="Basic and acidic residues" evidence="2">
    <location>
        <begin position="157"/>
        <end position="171"/>
    </location>
</feature>
<feature type="compositionally biased region" description="Low complexity" evidence="2">
    <location>
        <begin position="40"/>
        <end position="56"/>
    </location>
</feature>
<dbReference type="RefSeq" id="XP_018697048.1">
    <property type="nucleotide sequence ID" value="XM_018834424.1"/>
</dbReference>
<dbReference type="Proteomes" id="UP000078343">
    <property type="component" value="Unassembled WGS sequence"/>
</dbReference>
<comment type="caution">
    <text evidence="3">The sequence shown here is derived from an EMBL/GenBank/DDBJ whole genome shotgun (WGS) entry which is preliminary data.</text>
</comment>
<dbReference type="OrthoDB" id="4716584at2759"/>
<feature type="compositionally biased region" description="Polar residues" evidence="2">
    <location>
        <begin position="98"/>
        <end position="115"/>
    </location>
</feature>
<feature type="compositionally biased region" description="Polar residues" evidence="2">
    <location>
        <begin position="237"/>
        <end position="247"/>
    </location>
</feature>
<evidence type="ECO:0000313" key="3">
    <source>
        <dbReference type="EMBL" id="OAP63681.1"/>
    </source>
</evidence>
<feature type="coiled-coil region" evidence="1">
    <location>
        <begin position="439"/>
        <end position="466"/>
    </location>
</feature>
<name>A0A178ZW53_9EURO</name>
<feature type="compositionally biased region" description="Pro residues" evidence="2">
    <location>
        <begin position="1"/>
        <end position="11"/>
    </location>
</feature>
<dbReference type="GeneID" id="30007078"/>
<feature type="compositionally biased region" description="Basic and acidic residues" evidence="2">
    <location>
        <begin position="531"/>
        <end position="545"/>
    </location>
</feature>
<reference evidence="3 4" key="1">
    <citation type="submission" date="2016-04" db="EMBL/GenBank/DDBJ databases">
        <title>Draft genome of Fonsecaea erecta CBS 125763.</title>
        <authorList>
            <person name="Weiss V.A."/>
            <person name="Vicente V.A."/>
            <person name="Raittz R.T."/>
            <person name="Moreno L.F."/>
            <person name="De Souza E.M."/>
            <person name="Pedrosa F.O."/>
            <person name="Steffens M.B."/>
            <person name="Faoro H."/>
            <person name="Tadra-Sfeir M.Z."/>
            <person name="Najafzadeh M.J."/>
            <person name="Felipe M.S."/>
            <person name="Teixeira M."/>
            <person name="Sun J."/>
            <person name="Xi L."/>
            <person name="Gomes R."/>
            <person name="De Azevedo C.M."/>
            <person name="Salgado C.G."/>
            <person name="Da Silva M.B."/>
            <person name="Nascimento M.F."/>
            <person name="Queiroz-Telles F."/>
            <person name="Attili D.S."/>
            <person name="Gorbushina A."/>
        </authorList>
    </citation>
    <scope>NUCLEOTIDE SEQUENCE [LARGE SCALE GENOMIC DNA]</scope>
    <source>
        <strain evidence="3 4">CBS 125763</strain>
    </source>
</reference>
<keyword evidence="1" id="KW-0175">Coiled coil</keyword>
<feature type="compositionally biased region" description="Low complexity" evidence="2">
    <location>
        <begin position="343"/>
        <end position="356"/>
    </location>
</feature>
<evidence type="ECO:0000313" key="4">
    <source>
        <dbReference type="Proteomes" id="UP000078343"/>
    </source>
</evidence>
<proteinExistence type="predicted"/>
<dbReference type="EMBL" id="LVYI01000002">
    <property type="protein sequence ID" value="OAP63681.1"/>
    <property type="molecule type" value="Genomic_DNA"/>
</dbReference>
<dbReference type="STRING" id="1367422.A0A178ZW53"/>
<sequence>MTSTSPPPPRRFTPEPVETTVRSSRSARSQSDHPSPTLATSITTSSSDPASSMPSPQTKPRRFLPQPVEETFRSSRKKNIVDGVEDSTTAKETGGGSTNESSINADTSPDDSASHSGIHRSGASAGPRRFVPEPVETSTRSSRRKFAPEPVETSTRSSKDRGSVQEGETAKPRRRFAPEPVETTTRSSKEKKPQDEEETTSSRPRRKFVPEPIETTTTTRRRRDPVPEELDDEPQKTGDSTTSSRASSGPRKFSPELLETAKGSYRRVHLSTPEVRPSPSPSRREPSPSPAEEEQTVDSSGVEESRFSAAALARKQPEALRQHSFAIPDLPIIESTSEDEGSEAPSLSDSPSSVESFAKRPAPSAKDSYTEYVLRLAAETVSEKELEEQAMAAYINERPHEPVDHFAISREDEEDGPLPVPMFQGEKGADARTFRRSSAAELNLEMENMRKHHQQLEAAKRELKADTAGQSRFSAAALATRHALEAKGLKKMKKPRAEEEDPEMARMRAAASPPMLGSDLVFPFTISPKMTRCDPDQPPRPRTAESDDESTEPSSPELWRPHKKRENNAGEGLWMGMCQAGLWQPRSPQDGLRSGIQTPSPVTPAGERNNPFEASTPGRGYQTPGRRRQHLSGLSFLPLTPPRSQDGDDPFTSTIDKKLRIEKQIEEEFPNRVITQIYNYLSLGYPSLAHMFDEELSKISRIPIEELRKDDHNVDAKGYVGAPEGDGWDEAEVIGKCKRWEALRLYVREWARQSPNFAEDRKRACLGADEDWGARVRKGSWAH</sequence>
<feature type="compositionally biased region" description="Polar residues" evidence="2">
    <location>
        <begin position="21"/>
        <end position="39"/>
    </location>
</feature>
<accession>A0A178ZW53</accession>
<feature type="region of interest" description="Disordered" evidence="2">
    <location>
        <begin position="582"/>
        <end position="627"/>
    </location>
</feature>
<evidence type="ECO:0000256" key="1">
    <source>
        <dbReference type="SAM" id="Coils"/>
    </source>
</evidence>
<dbReference type="AlphaFoldDB" id="A0A178ZW53"/>
<evidence type="ECO:0000256" key="2">
    <source>
        <dbReference type="SAM" id="MobiDB-lite"/>
    </source>
</evidence>
<feature type="region of interest" description="Disordered" evidence="2">
    <location>
        <begin position="412"/>
        <end position="432"/>
    </location>
</feature>